<gene>
    <name evidence="4" type="ORF">ENT52_06135</name>
</gene>
<protein>
    <submittedName>
        <fullName evidence="4">CBS domain-containing protein</fullName>
    </submittedName>
</protein>
<name>A0A7J3M3D4_ARCFL</name>
<organism evidence="4">
    <name type="scientific">Archaeoglobus fulgidus</name>
    <dbReference type="NCBI Taxonomy" id="2234"/>
    <lineage>
        <taxon>Archaea</taxon>
        <taxon>Methanobacteriati</taxon>
        <taxon>Methanobacteriota</taxon>
        <taxon>Archaeoglobi</taxon>
        <taxon>Archaeoglobales</taxon>
        <taxon>Archaeoglobaceae</taxon>
        <taxon>Archaeoglobus</taxon>
    </lineage>
</organism>
<dbReference type="InterPro" id="IPR036567">
    <property type="entry name" value="RHF-like"/>
</dbReference>
<evidence type="ECO:0000313" key="4">
    <source>
        <dbReference type="EMBL" id="HGT83289.1"/>
    </source>
</evidence>
<reference evidence="4" key="1">
    <citation type="journal article" date="2020" name="mSystems">
        <title>Genome- and Community-Level Interaction Insights into Carbon Utilization and Element Cycling Functions of Hydrothermarchaeota in Hydrothermal Sediment.</title>
        <authorList>
            <person name="Zhou Z."/>
            <person name="Liu Y."/>
            <person name="Xu W."/>
            <person name="Pan J."/>
            <person name="Luo Z.H."/>
            <person name="Li M."/>
        </authorList>
    </citation>
    <scope>NUCLEOTIDE SEQUENCE [LARGE SCALE GENOMIC DNA]</scope>
    <source>
        <strain evidence="4">SpSt-587</strain>
    </source>
</reference>
<dbReference type="EMBL" id="DSYZ01000115">
    <property type="protein sequence ID" value="HGT83289.1"/>
    <property type="molecule type" value="Genomic_DNA"/>
</dbReference>
<evidence type="ECO:0000259" key="3">
    <source>
        <dbReference type="PROSITE" id="PS51371"/>
    </source>
</evidence>
<evidence type="ECO:0000256" key="1">
    <source>
        <dbReference type="ARBA" id="ARBA00023122"/>
    </source>
</evidence>
<dbReference type="PROSITE" id="PS51371">
    <property type="entry name" value="CBS"/>
    <property type="match status" value="3"/>
</dbReference>
<dbReference type="PANTHER" id="PTHR43080">
    <property type="entry name" value="CBS DOMAIN-CONTAINING PROTEIN CBSX3, MITOCHONDRIAL"/>
    <property type="match status" value="1"/>
</dbReference>
<comment type="caution">
    <text evidence="4">The sequence shown here is derived from an EMBL/GenBank/DDBJ whole genome shotgun (WGS) entry which is preliminary data.</text>
</comment>
<evidence type="ECO:0000256" key="2">
    <source>
        <dbReference type="PROSITE-ProRule" id="PRU00703"/>
    </source>
</evidence>
<feature type="domain" description="CBS" evidence="3">
    <location>
        <begin position="6"/>
        <end position="67"/>
    </location>
</feature>
<dbReference type="PIRSF" id="PIRSF036983">
    <property type="entry name" value="UCP_2CBS_MJ1404"/>
    <property type="match status" value="1"/>
</dbReference>
<dbReference type="CDD" id="cd02205">
    <property type="entry name" value="CBS_pair_SF"/>
    <property type="match status" value="1"/>
</dbReference>
<dbReference type="InterPro" id="IPR014651">
    <property type="entry name" value="UCP036983_2CBS_MJ1404"/>
</dbReference>
<proteinExistence type="predicted"/>
<dbReference type="InterPro" id="IPR000644">
    <property type="entry name" value="CBS_dom"/>
</dbReference>
<keyword evidence="1 2" id="KW-0129">CBS domain</keyword>
<sequence length="384" mass="44125">MELVELIREDYYVINADETLSKLFPLIEKLGRDKANAILVEENGKILGVVREKDLIRGRALKNPHETKVRSLLVRTGAISREDLSAEKVAKRFIEDATPFVLVKIGEKNGVIYINDFIKFIKDHFEKVKVREVMNEDFVTVRRFDTVAKALSLMKKSGADRVVVVDEHGKTIGVLTGKDVIDRVIAPRKRARMGDFSGEKDKTLSIMVESVMSSPPICVKPMDSVADVIDLMAENRISSVVVESDGIPEGLVMKRDILEYFLKLQERKELAVQFVLQNVEFDDFDRNAILEDVEKFMRKFSDFLGNTSVYVYLRRQRVHYRNLPLITAKVKVWSDRGMFIASGESWGIEFALHVALEKLEREVQKEKELSEERKLEKVVHEFFE</sequence>
<accession>A0A7J3M3D4</accession>
<feature type="domain" description="CBS" evidence="3">
    <location>
        <begin position="212"/>
        <end position="269"/>
    </location>
</feature>
<dbReference type="Gene3D" id="3.30.160.100">
    <property type="entry name" value="Ribosome hibernation promotion factor-like"/>
    <property type="match status" value="1"/>
</dbReference>
<dbReference type="SUPFAM" id="SSF69754">
    <property type="entry name" value="Ribosome binding protein Y (YfiA homologue)"/>
    <property type="match status" value="1"/>
</dbReference>
<dbReference type="SUPFAM" id="SSF54631">
    <property type="entry name" value="CBS-domain pair"/>
    <property type="match status" value="2"/>
</dbReference>
<dbReference type="SMART" id="SM00116">
    <property type="entry name" value="CBS"/>
    <property type="match status" value="3"/>
</dbReference>
<dbReference type="Gene3D" id="3.10.580.10">
    <property type="entry name" value="CBS-domain"/>
    <property type="match status" value="2"/>
</dbReference>
<dbReference type="AlphaFoldDB" id="A0A7J3M3D4"/>
<feature type="domain" description="CBS" evidence="3">
    <location>
        <begin position="134"/>
        <end position="190"/>
    </location>
</feature>
<dbReference type="Pfam" id="PF00571">
    <property type="entry name" value="CBS"/>
    <property type="match status" value="3"/>
</dbReference>
<dbReference type="InterPro" id="IPR051257">
    <property type="entry name" value="Diverse_CBS-Domain"/>
</dbReference>
<dbReference type="PANTHER" id="PTHR43080:SF2">
    <property type="entry name" value="CBS DOMAIN-CONTAINING PROTEIN"/>
    <property type="match status" value="1"/>
</dbReference>
<dbReference type="InterPro" id="IPR046342">
    <property type="entry name" value="CBS_dom_sf"/>
</dbReference>